<comment type="caution">
    <text evidence="1">The sequence shown here is derived from an EMBL/GenBank/DDBJ whole genome shotgun (WGS) entry which is preliminary data.</text>
</comment>
<name>R1CVZ0_9FIRM</name>
<dbReference type="Proteomes" id="UP000013378">
    <property type="component" value="Unassembled WGS sequence"/>
</dbReference>
<evidence type="ECO:0000313" key="2">
    <source>
        <dbReference type="Proteomes" id="UP000013378"/>
    </source>
</evidence>
<reference evidence="1 2" key="1">
    <citation type="journal article" date="2015" name="Geomicrobiol. J.">
        <title>Caldisalinibacter kiritimatiensis gen. nov., sp. nov., a moderately thermohalophilic thiosulfate-reducing bacterium from a hypersaline microbial mat.</title>
        <authorList>
            <person name="Ben Hania W."/>
            <person name="Joseph M."/>
            <person name="Fiebig A."/>
            <person name="Bunk B."/>
            <person name="Klenk H.-P."/>
            <person name="Fardeau M.-L."/>
            <person name="Spring S."/>
        </authorList>
    </citation>
    <scope>NUCLEOTIDE SEQUENCE [LARGE SCALE GENOMIC DNA]</scope>
    <source>
        <strain evidence="1 2">L21-TH-D2</strain>
    </source>
</reference>
<sequence length="38" mass="4392">MQQKIKKNFNVTIVRPGTSTYSITEIHLLTCKENIKIT</sequence>
<dbReference type="STRING" id="1304284.L21TH_1139"/>
<protein>
    <submittedName>
        <fullName evidence="1">Uncharacterized protein</fullName>
    </submittedName>
</protein>
<dbReference type="AlphaFoldDB" id="R1CVZ0"/>
<dbReference type="EMBL" id="ARZA01000115">
    <property type="protein sequence ID" value="EOD00809.1"/>
    <property type="molecule type" value="Genomic_DNA"/>
</dbReference>
<evidence type="ECO:0000313" key="1">
    <source>
        <dbReference type="EMBL" id="EOD00809.1"/>
    </source>
</evidence>
<accession>R1CVZ0</accession>
<organism evidence="1 2">
    <name type="scientific">Caldisalinibacter kiritimatiensis</name>
    <dbReference type="NCBI Taxonomy" id="1304284"/>
    <lineage>
        <taxon>Bacteria</taxon>
        <taxon>Bacillati</taxon>
        <taxon>Bacillota</taxon>
        <taxon>Tissierellia</taxon>
        <taxon>Tissierellales</taxon>
        <taxon>Thermohalobacteraceae</taxon>
        <taxon>Caldisalinibacter</taxon>
    </lineage>
</organism>
<gene>
    <name evidence="1" type="ORF">L21TH_1139</name>
</gene>
<proteinExistence type="predicted"/>
<keyword evidence="2" id="KW-1185">Reference proteome</keyword>